<dbReference type="AlphaFoldDB" id="A0A814U472"/>
<dbReference type="PANTHER" id="PTHR46361">
    <property type="entry name" value="ELECTRON CARRIER/ PROTEIN DISULFIDE OXIDOREDUCTASE"/>
    <property type="match status" value="1"/>
</dbReference>
<evidence type="ECO:0000313" key="4">
    <source>
        <dbReference type="Proteomes" id="UP000663870"/>
    </source>
</evidence>
<evidence type="ECO:0000259" key="1">
    <source>
        <dbReference type="Pfam" id="PF04784"/>
    </source>
</evidence>
<dbReference type="Pfam" id="PF04784">
    <property type="entry name" value="DUF547"/>
    <property type="match status" value="1"/>
</dbReference>
<dbReference type="Proteomes" id="UP000663870">
    <property type="component" value="Unassembled WGS sequence"/>
</dbReference>
<evidence type="ECO:0000313" key="3">
    <source>
        <dbReference type="EMBL" id="CAF1168582.1"/>
    </source>
</evidence>
<gene>
    <name evidence="3" type="ORF">JXQ802_LOCUS22663</name>
    <name evidence="2" type="ORF">PYM288_LOCUS10329</name>
</gene>
<dbReference type="EMBL" id="CAJNOL010000693">
    <property type="protein sequence ID" value="CAF1168582.1"/>
    <property type="molecule type" value="Genomic_DNA"/>
</dbReference>
<protein>
    <recommendedName>
        <fullName evidence="1">DUF547 domain-containing protein</fullName>
    </recommendedName>
</protein>
<accession>A0A814U472</accession>
<evidence type="ECO:0000313" key="2">
    <source>
        <dbReference type="EMBL" id="CAF0917131.1"/>
    </source>
</evidence>
<feature type="domain" description="DUF547" evidence="1">
    <location>
        <begin position="139"/>
        <end position="266"/>
    </location>
</feature>
<name>A0A814U472_9BILA</name>
<proteinExistence type="predicted"/>
<reference evidence="3" key="1">
    <citation type="submission" date="2021-02" db="EMBL/GenBank/DDBJ databases">
        <authorList>
            <person name="Nowell W R."/>
        </authorList>
    </citation>
    <scope>NUCLEOTIDE SEQUENCE</scope>
</reference>
<dbReference type="InterPro" id="IPR006869">
    <property type="entry name" value="DUF547"/>
</dbReference>
<dbReference type="EMBL" id="CAJNOH010000160">
    <property type="protein sequence ID" value="CAF0917131.1"/>
    <property type="molecule type" value="Genomic_DNA"/>
</dbReference>
<keyword evidence="4" id="KW-1185">Reference proteome</keyword>
<sequence>MSRYSRSNSSRPFYRVKVINGIQPSLTSENNNNNKNINESDEIENSRLFNILNWSPLENLVTDKTSTSTVPVNDGNEPKSKNGYNAVQISIELQKKMLNLKATFIDPSGRLVNYRRLRASNVYNDLCEMGNRLTTISLENVTENERKTFFINLYNILTIHGIASVNDLPKSVLDLNQFWKTTSYKVGPYCYSLDDIEHGILRGNKPHSNCTQRHFTFNDPRVRYSMRRCDPRIHFALNCGARSCPQIAIYSSTNLEKALNMATTSFCNAAVDIILENAEVRLSKLFLWYKNDFGRSETEVLRWIAKYIDEPKQSLLKTLLDRQGSKDGLRISYKIFDWMVNHHDGPMPNIDSTTTLGLDV</sequence>
<comment type="caution">
    <text evidence="3">The sequence shown here is derived from an EMBL/GenBank/DDBJ whole genome shotgun (WGS) entry which is preliminary data.</text>
</comment>
<organism evidence="3 4">
    <name type="scientific">Rotaria sordida</name>
    <dbReference type="NCBI Taxonomy" id="392033"/>
    <lineage>
        <taxon>Eukaryota</taxon>
        <taxon>Metazoa</taxon>
        <taxon>Spiralia</taxon>
        <taxon>Gnathifera</taxon>
        <taxon>Rotifera</taxon>
        <taxon>Eurotatoria</taxon>
        <taxon>Bdelloidea</taxon>
        <taxon>Philodinida</taxon>
        <taxon>Philodinidae</taxon>
        <taxon>Rotaria</taxon>
    </lineage>
</organism>
<dbReference type="PANTHER" id="PTHR46361:SF3">
    <property type="entry name" value="ELECTRON CARRIER_ PROTEIN DISULFIDE OXIDOREDUCTASE"/>
    <property type="match status" value="1"/>
</dbReference>
<dbReference type="Proteomes" id="UP000663854">
    <property type="component" value="Unassembled WGS sequence"/>
</dbReference>